<gene>
    <name evidence="1" type="ORF">ACFOW3_13330</name>
</gene>
<protein>
    <submittedName>
        <fullName evidence="1">Uncharacterized protein</fullName>
    </submittedName>
</protein>
<name>A0ABV8DAL3_9BURK</name>
<sequence>MNPQWETFWKQDLERRAEEARAPMERNRCLMDVYHAKVDAYIAIAERAVFNKDHPLVQEMARQLPDIPAMKPPEFDVATIDIPSFDIQPPSIPVLDIPDFQLQKP</sequence>
<accession>A0ABV8DAL3</accession>
<dbReference type="RefSeq" id="WP_252635509.1">
    <property type="nucleotide sequence ID" value="NZ_JAMXAX010000009.1"/>
</dbReference>
<dbReference type="Proteomes" id="UP001595693">
    <property type="component" value="Unassembled WGS sequence"/>
</dbReference>
<reference evidence="2" key="1">
    <citation type="journal article" date="2019" name="Int. J. Syst. Evol. Microbiol.">
        <title>The Global Catalogue of Microorganisms (GCM) 10K type strain sequencing project: providing services to taxonomists for standard genome sequencing and annotation.</title>
        <authorList>
            <consortium name="The Broad Institute Genomics Platform"/>
            <consortium name="The Broad Institute Genome Sequencing Center for Infectious Disease"/>
            <person name="Wu L."/>
            <person name="Ma J."/>
        </authorList>
    </citation>
    <scope>NUCLEOTIDE SEQUENCE [LARGE SCALE GENOMIC DNA]</scope>
    <source>
        <strain evidence="2">CCUG 2113</strain>
    </source>
</reference>
<organism evidence="1 2">
    <name type="scientific">Acidovorax facilis</name>
    <dbReference type="NCBI Taxonomy" id="12917"/>
    <lineage>
        <taxon>Bacteria</taxon>
        <taxon>Pseudomonadati</taxon>
        <taxon>Pseudomonadota</taxon>
        <taxon>Betaproteobacteria</taxon>
        <taxon>Burkholderiales</taxon>
        <taxon>Comamonadaceae</taxon>
        <taxon>Acidovorax</taxon>
    </lineage>
</organism>
<evidence type="ECO:0000313" key="2">
    <source>
        <dbReference type="Proteomes" id="UP001595693"/>
    </source>
</evidence>
<keyword evidence="2" id="KW-1185">Reference proteome</keyword>
<proteinExistence type="predicted"/>
<evidence type="ECO:0000313" key="1">
    <source>
        <dbReference type="EMBL" id="MFC3935599.1"/>
    </source>
</evidence>
<dbReference type="EMBL" id="JBHSAJ010000037">
    <property type="protein sequence ID" value="MFC3935599.1"/>
    <property type="molecule type" value="Genomic_DNA"/>
</dbReference>
<comment type="caution">
    <text evidence="1">The sequence shown here is derived from an EMBL/GenBank/DDBJ whole genome shotgun (WGS) entry which is preliminary data.</text>
</comment>